<dbReference type="InterPro" id="IPR036661">
    <property type="entry name" value="Luciferase-like_sf"/>
</dbReference>
<keyword evidence="2" id="KW-0285">Flavoprotein</keyword>
<dbReference type="Proteomes" id="UP000549617">
    <property type="component" value="Unassembled WGS sequence"/>
</dbReference>
<name>A0A7W9ED82_9SPHN</name>
<proteinExistence type="inferred from homology"/>
<evidence type="ECO:0000313" key="6">
    <source>
        <dbReference type="EMBL" id="MBB5684842.1"/>
    </source>
</evidence>
<gene>
    <name evidence="6" type="ORF">FHS49_000833</name>
</gene>
<evidence type="ECO:0000256" key="3">
    <source>
        <dbReference type="ARBA" id="ARBA00023002"/>
    </source>
</evidence>
<dbReference type="RefSeq" id="WP_184015499.1">
    <property type="nucleotide sequence ID" value="NZ_JACIJC010000001.1"/>
</dbReference>
<dbReference type="PANTHER" id="PTHR30137:SF16">
    <property type="entry name" value="BLL0895 PROTEIN"/>
    <property type="match status" value="1"/>
</dbReference>
<evidence type="ECO:0000313" key="7">
    <source>
        <dbReference type="Proteomes" id="UP000549617"/>
    </source>
</evidence>
<dbReference type="EMBL" id="JACIJC010000001">
    <property type="protein sequence ID" value="MBB5684842.1"/>
    <property type="molecule type" value="Genomic_DNA"/>
</dbReference>
<dbReference type="InterPro" id="IPR050766">
    <property type="entry name" value="Bact_Lucif_Oxidored"/>
</dbReference>
<evidence type="ECO:0000256" key="2">
    <source>
        <dbReference type="ARBA" id="ARBA00022630"/>
    </source>
</evidence>
<protein>
    <submittedName>
        <fullName evidence="6">Alkanesulfonate monooxygenase SsuD/methylene tetrahydromethanopterin reductase-like flavin-dependent oxidoreductase (Luciferase family)</fullName>
    </submittedName>
</protein>
<reference evidence="6 7" key="1">
    <citation type="submission" date="2020-08" db="EMBL/GenBank/DDBJ databases">
        <title>Genomic Encyclopedia of Type Strains, Phase IV (KMG-IV): sequencing the most valuable type-strain genomes for metagenomic binning, comparative biology and taxonomic classification.</title>
        <authorList>
            <person name="Goeker M."/>
        </authorList>
    </citation>
    <scope>NUCLEOTIDE SEQUENCE [LARGE SCALE GENOMIC DNA]</scope>
    <source>
        <strain evidence="6 7">DSM 25079</strain>
    </source>
</reference>
<dbReference type="AlphaFoldDB" id="A0A7W9ED82"/>
<accession>A0A7W9ED82</accession>
<evidence type="ECO:0000256" key="1">
    <source>
        <dbReference type="ARBA" id="ARBA00010426"/>
    </source>
</evidence>
<dbReference type="Pfam" id="PF00296">
    <property type="entry name" value="Bac_luciferase"/>
    <property type="match status" value="1"/>
</dbReference>
<dbReference type="PANTHER" id="PTHR30137">
    <property type="entry name" value="LUCIFERASE-LIKE MONOOXYGENASE"/>
    <property type="match status" value="1"/>
</dbReference>
<evidence type="ECO:0000259" key="5">
    <source>
        <dbReference type="Pfam" id="PF00296"/>
    </source>
</evidence>
<comment type="caution">
    <text evidence="6">The sequence shown here is derived from an EMBL/GenBank/DDBJ whole genome shotgun (WGS) entry which is preliminary data.</text>
</comment>
<organism evidence="6 7">
    <name type="scientific">Sphingobium boeckii</name>
    <dbReference type="NCBI Taxonomy" id="1082345"/>
    <lineage>
        <taxon>Bacteria</taxon>
        <taxon>Pseudomonadati</taxon>
        <taxon>Pseudomonadota</taxon>
        <taxon>Alphaproteobacteria</taxon>
        <taxon>Sphingomonadales</taxon>
        <taxon>Sphingomonadaceae</taxon>
        <taxon>Sphingobium</taxon>
    </lineage>
</organism>
<sequence>MRFGFSLLPLSLGPEHDEWMMEAEIRLGVLADELGYDMVLVGERHFSGMVGGNPLLSVATLAPRLKTAWLGTGVTIVPNYHPVRLAEMLNIVDHLTKGKVIFGLGSGMSPEDAVAFGFDISKQNDQMFNDGIEALLALWAKRREDPPRSINVGTYHGTLLERITPTPYRKARPFLKTTAATPRHIERAAREGWPIFFIKRDAEDARELFTQYRTALLSHGHDEAVLAHCAEWTSIAKPSMHIAMDDATAAEEWAFLNAQLSRFIERKIDYGAQARALQGVDKPLPGVQDRAGAEFRKKMTVHGGVSAIIEHVREIHDAGFGMFHLSLISPTDEESLAIVERSMRMFAQKVMPLFKGPVRPFAELG</sequence>
<dbReference type="Gene3D" id="3.20.20.30">
    <property type="entry name" value="Luciferase-like domain"/>
    <property type="match status" value="1"/>
</dbReference>
<comment type="similarity">
    <text evidence="1">Belongs to the bacterial luciferase oxidoreductase family.</text>
</comment>
<keyword evidence="4 6" id="KW-0503">Monooxygenase</keyword>
<keyword evidence="7" id="KW-1185">Reference proteome</keyword>
<dbReference type="GO" id="GO:0016705">
    <property type="term" value="F:oxidoreductase activity, acting on paired donors, with incorporation or reduction of molecular oxygen"/>
    <property type="evidence" value="ECO:0007669"/>
    <property type="project" value="InterPro"/>
</dbReference>
<dbReference type="GO" id="GO:0004497">
    <property type="term" value="F:monooxygenase activity"/>
    <property type="evidence" value="ECO:0007669"/>
    <property type="project" value="UniProtKB-KW"/>
</dbReference>
<dbReference type="GO" id="GO:0005829">
    <property type="term" value="C:cytosol"/>
    <property type="evidence" value="ECO:0007669"/>
    <property type="project" value="TreeGrafter"/>
</dbReference>
<evidence type="ECO:0000256" key="4">
    <source>
        <dbReference type="ARBA" id="ARBA00023033"/>
    </source>
</evidence>
<keyword evidence="3" id="KW-0560">Oxidoreductase</keyword>
<dbReference type="SUPFAM" id="SSF51679">
    <property type="entry name" value="Bacterial luciferase-like"/>
    <property type="match status" value="1"/>
</dbReference>
<feature type="domain" description="Luciferase-like" evidence="5">
    <location>
        <begin position="1"/>
        <end position="320"/>
    </location>
</feature>
<dbReference type="InterPro" id="IPR011251">
    <property type="entry name" value="Luciferase-like_dom"/>
</dbReference>